<gene>
    <name evidence="3" type="ORF">METZ01_LOCUS366792</name>
</gene>
<name>A0A382SXP3_9ZZZZ</name>
<accession>A0A382SXP3</accession>
<dbReference type="InterPro" id="IPR036196">
    <property type="entry name" value="Ptyr_pPase_sf"/>
</dbReference>
<evidence type="ECO:0000313" key="3">
    <source>
        <dbReference type="EMBL" id="SVD13938.1"/>
    </source>
</evidence>
<protein>
    <recommendedName>
        <fullName evidence="2">Phosphotyrosine protein phosphatase I domain-containing protein</fullName>
    </recommendedName>
</protein>
<dbReference type="SUPFAM" id="SSF52788">
    <property type="entry name" value="Phosphotyrosine protein phosphatases I"/>
    <property type="match status" value="1"/>
</dbReference>
<dbReference type="AlphaFoldDB" id="A0A382SXP3"/>
<organism evidence="3">
    <name type="scientific">marine metagenome</name>
    <dbReference type="NCBI Taxonomy" id="408172"/>
    <lineage>
        <taxon>unclassified sequences</taxon>
        <taxon>metagenomes</taxon>
        <taxon>ecological metagenomes</taxon>
    </lineage>
</organism>
<dbReference type="Gene3D" id="3.40.50.2300">
    <property type="match status" value="1"/>
</dbReference>
<feature type="non-terminal residue" evidence="3">
    <location>
        <position position="46"/>
    </location>
</feature>
<dbReference type="InterPro" id="IPR023485">
    <property type="entry name" value="Ptyr_pPase"/>
</dbReference>
<proteinExistence type="predicted"/>
<dbReference type="PANTHER" id="PTHR43428:SF1">
    <property type="entry name" value="ARSENATE REDUCTASE"/>
    <property type="match status" value="1"/>
</dbReference>
<dbReference type="Pfam" id="PF01451">
    <property type="entry name" value="LMWPc"/>
    <property type="match status" value="1"/>
</dbReference>
<reference evidence="3" key="1">
    <citation type="submission" date="2018-05" db="EMBL/GenBank/DDBJ databases">
        <authorList>
            <person name="Lanie J.A."/>
            <person name="Ng W.-L."/>
            <person name="Kazmierczak K.M."/>
            <person name="Andrzejewski T.M."/>
            <person name="Davidsen T.M."/>
            <person name="Wayne K.J."/>
            <person name="Tettelin H."/>
            <person name="Glass J.I."/>
            <person name="Rusch D."/>
            <person name="Podicherti R."/>
            <person name="Tsui H.-C.T."/>
            <person name="Winkler M.E."/>
        </authorList>
    </citation>
    <scope>NUCLEOTIDE SEQUENCE</scope>
</reference>
<feature type="domain" description="Phosphotyrosine protein phosphatase I" evidence="2">
    <location>
        <begin position="4"/>
        <end position="40"/>
    </location>
</feature>
<keyword evidence="1" id="KW-0059">Arsenical resistance</keyword>
<evidence type="ECO:0000259" key="2">
    <source>
        <dbReference type="Pfam" id="PF01451"/>
    </source>
</evidence>
<evidence type="ECO:0000256" key="1">
    <source>
        <dbReference type="ARBA" id="ARBA00022849"/>
    </source>
</evidence>
<dbReference type="PANTHER" id="PTHR43428">
    <property type="entry name" value="ARSENATE REDUCTASE"/>
    <property type="match status" value="1"/>
</dbReference>
<sequence length="46" mass="5102">MRKILVICTGNSCRSQMAEAWIRKYTGNKALVFSAGTNPEKVNSRA</sequence>
<dbReference type="GO" id="GO:0046685">
    <property type="term" value="P:response to arsenic-containing substance"/>
    <property type="evidence" value="ECO:0007669"/>
    <property type="project" value="UniProtKB-KW"/>
</dbReference>
<dbReference type="EMBL" id="UINC01131935">
    <property type="protein sequence ID" value="SVD13938.1"/>
    <property type="molecule type" value="Genomic_DNA"/>
</dbReference>